<comment type="caution">
    <text evidence="2">The sequence shown here is derived from an EMBL/GenBank/DDBJ whole genome shotgun (WGS) entry which is preliminary data.</text>
</comment>
<evidence type="ECO:0000256" key="1">
    <source>
        <dbReference type="SAM" id="Phobius"/>
    </source>
</evidence>
<evidence type="ECO:0000313" key="3">
    <source>
        <dbReference type="Proteomes" id="UP000266861"/>
    </source>
</evidence>
<dbReference type="EMBL" id="PQFF01000070">
    <property type="protein sequence ID" value="RHZ84810.1"/>
    <property type="molecule type" value="Genomic_DNA"/>
</dbReference>
<proteinExistence type="predicted"/>
<keyword evidence="1" id="KW-0812">Transmembrane</keyword>
<organism evidence="2 3">
    <name type="scientific">Diversispora epigaea</name>
    <dbReference type="NCBI Taxonomy" id="1348612"/>
    <lineage>
        <taxon>Eukaryota</taxon>
        <taxon>Fungi</taxon>
        <taxon>Fungi incertae sedis</taxon>
        <taxon>Mucoromycota</taxon>
        <taxon>Glomeromycotina</taxon>
        <taxon>Glomeromycetes</taxon>
        <taxon>Diversisporales</taxon>
        <taxon>Diversisporaceae</taxon>
        <taxon>Diversispora</taxon>
    </lineage>
</organism>
<keyword evidence="1" id="KW-1133">Transmembrane helix</keyword>
<evidence type="ECO:0000313" key="2">
    <source>
        <dbReference type="EMBL" id="RHZ84810.1"/>
    </source>
</evidence>
<sequence>MCLEVRILEVSFFIYSCSFGYFFKFSNRSAFKYSPLKCNPLKYNLMGEIKVVDLLTTSTVISVINVGAVPVINVEVRS</sequence>
<protein>
    <submittedName>
        <fullName evidence="2">Uncharacterized protein</fullName>
    </submittedName>
</protein>
<keyword evidence="3" id="KW-1185">Reference proteome</keyword>
<accession>A0A397JJW4</accession>
<dbReference type="Proteomes" id="UP000266861">
    <property type="component" value="Unassembled WGS sequence"/>
</dbReference>
<reference evidence="2 3" key="1">
    <citation type="submission" date="2018-08" db="EMBL/GenBank/DDBJ databases">
        <title>Genome and evolution of the arbuscular mycorrhizal fungus Diversispora epigaea (formerly Glomus versiforme) and its bacterial endosymbionts.</title>
        <authorList>
            <person name="Sun X."/>
            <person name="Fei Z."/>
            <person name="Harrison M."/>
        </authorList>
    </citation>
    <scope>NUCLEOTIDE SEQUENCE [LARGE SCALE GENOMIC DNA]</scope>
    <source>
        <strain evidence="2 3">IT104</strain>
    </source>
</reference>
<gene>
    <name evidence="2" type="ORF">Glove_74g24</name>
</gene>
<keyword evidence="1" id="KW-0472">Membrane</keyword>
<dbReference type="AlphaFoldDB" id="A0A397JJW4"/>
<name>A0A397JJW4_9GLOM</name>
<feature type="transmembrane region" description="Helical" evidence="1">
    <location>
        <begin position="6"/>
        <end position="23"/>
    </location>
</feature>